<keyword evidence="3" id="KW-1185">Reference proteome</keyword>
<name>A0A7M3SB48_9FIRM</name>
<sequence>MKKRIYIIGLIALTVVIIVTCIKFVAKYNETKDGVCAFYGKDDEWMATYTSIKINGTNHDSLYFEYIGYDGKKDYIDKISYTLQDKNFNIPQFETIDFKNSYDVHTLITDANESLMDVRKQYELKLTIKSLKGAHYLVLKRVGVHYYSAEQDEDE</sequence>
<dbReference type="Proteomes" id="UP000515703">
    <property type="component" value="Chromosome"/>
</dbReference>
<gene>
    <name evidence="2" type="ORF">bsdcttw_48560</name>
</gene>
<evidence type="ECO:0000313" key="2">
    <source>
        <dbReference type="EMBL" id="BCK01816.1"/>
    </source>
</evidence>
<keyword evidence="1" id="KW-0812">Transmembrane</keyword>
<reference evidence="2 3" key="1">
    <citation type="submission" date="2020-08" db="EMBL/GenBank/DDBJ databases">
        <title>Draft genome sequencing of an Anaerocolumna strain isolated from anoxic soil subjected to BSD treatment.</title>
        <authorList>
            <person name="Uek A."/>
            <person name="Tonouchi A."/>
        </authorList>
    </citation>
    <scope>NUCLEOTIDE SEQUENCE [LARGE SCALE GENOMIC DNA]</scope>
    <source>
        <strain evidence="2 3">CTTW</strain>
    </source>
</reference>
<dbReference type="KEGG" id="acht:bsdcttw_48560"/>
<evidence type="ECO:0000256" key="1">
    <source>
        <dbReference type="SAM" id="Phobius"/>
    </source>
</evidence>
<dbReference type="RefSeq" id="WP_185257345.1">
    <property type="nucleotide sequence ID" value="NZ_AP023368.1"/>
</dbReference>
<dbReference type="EMBL" id="AP023368">
    <property type="protein sequence ID" value="BCK01816.1"/>
    <property type="molecule type" value="Genomic_DNA"/>
</dbReference>
<dbReference type="AlphaFoldDB" id="A0A7M3SB48"/>
<keyword evidence="1" id="KW-1133">Transmembrane helix</keyword>
<protein>
    <submittedName>
        <fullName evidence="2">Uncharacterized protein</fullName>
    </submittedName>
</protein>
<organism evidence="2 3">
    <name type="scientific">Anaerocolumna chitinilytica</name>
    <dbReference type="NCBI Taxonomy" id="1727145"/>
    <lineage>
        <taxon>Bacteria</taxon>
        <taxon>Bacillati</taxon>
        <taxon>Bacillota</taxon>
        <taxon>Clostridia</taxon>
        <taxon>Lachnospirales</taxon>
        <taxon>Lachnospiraceae</taxon>
        <taxon>Anaerocolumna</taxon>
    </lineage>
</organism>
<accession>A0A7M3SB48</accession>
<proteinExistence type="predicted"/>
<keyword evidence="1" id="KW-0472">Membrane</keyword>
<feature type="transmembrane region" description="Helical" evidence="1">
    <location>
        <begin position="7"/>
        <end position="26"/>
    </location>
</feature>
<reference evidence="2 3" key="2">
    <citation type="submission" date="2020-08" db="EMBL/GenBank/DDBJ databases">
        <authorList>
            <person name="Ueki A."/>
            <person name="Tonouchi A."/>
        </authorList>
    </citation>
    <scope>NUCLEOTIDE SEQUENCE [LARGE SCALE GENOMIC DNA]</scope>
    <source>
        <strain evidence="2 3">CTTW</strain>
    </source>
</reference>
<evidence type="ECO:0000313" key="3">
    <source>
        <dbReference type="Proteomes" id="UP000515703"/>
    </source>
</evidence>